<keyword evidence="1" id="KW-0694">RNA-binding</keyword>
<gene>
    <name evidence="3" type="ORF">Acr_02g0008640</name>
</gene>
<dbReference type="AlphaFoldDB" id="A0A7J0E822"/>
<evidence type="ECO:0000259" key="2">
    <source>
        <dbReference type="PROSITE" id="PS50102"/>
    </source>
</evidence>
<protein>
    <recommendedName>
        <fullName evidence="2">RRM domain-containing protein</fullName>
    </recommendedName>
</protein>
<dbReference type="Proteomes" id="UP000585474">
    <property type="component" value="Unassembled WGS sequence"/>
</dbReference>
<dbReference type="GO" id="GO:0003723">
    <property type="term" value="F:RNA binding"/>
    <property type="evidence" value="ECO:0007669"/>
    <property type="project" value="UniProtKB-UniRule"/>
</dbReference>
<dbReference type="PANTHER" id="PTHR36309:SF1">
    <property type="entry name" value="RNA-BINDING (RRM_RBD_RNP MOTIFS) FAMILY PROTEIN"/>
    <property type="match status" value="1"/>
</dbReference>
<accession>A0A7J0E822</accession>
<dbReference type="InterPro" id="IPR053316">
    <property type="entry name" value="Epigenetic_reg_gene_expr"/>
</dbReference>
<dbReference type="Gene3D" id="3.30.70.330">
    <property type="match status" value="1"/>
</dbReference>
<dbReference type="PROSITE" id="PS50102">
    <property type="entry name" value="RRM"/>
    <property type="match status" value="1"/>
</dbReference>
<name>A0A7J0E822_9ERIC</name>
<evidence type="ECO:0000256" key="1">
    <source>
        <dbReference type="PROSITE-ProRule" id="PRU00176"/>
    </source>
</evidence>
<feature type="domain" description="RRM" evidence="2">
    <location>
        <begin position="17"/>
        <end position="65"/>
    </location>
</feature>
<evidence type="ECO:0000313" key="4">
    <source>
        <dbReference type="Proteomes" id="UP000585474"/>
    </source>
</evidence>
<comment type="caution">
    <text evidence="3">The sequence shown here is derived from an EMBL/GenBank/DDBJ whole genome shotgun (WGS) entry which is preliminary data.</text>
</comment>
<dbReference type="InterPro" id="IPR000504">
    <property type="entry name" value="RRM_dom"/>
</dbReference>
<dbReference type="InterPro" id="IPR035979">
    <property type="entry name" value="RBD_domain_sf"/>
</dbReference>
<dbReference type="OrthoDB" id="1913496at2759"/>
<reference evidence="3 4" key="1">
    <citation type="submission" date="2019-07" db="EMBL/GenBank/DDBJ databases">
        <title>De Novo Assembly of kiwifruit Actinidia rufa.</title>
        <authorList>
            <person name="Sugita-Konishi S."/>
            <person name="Sato K."/>
            <person name="Mori E."/>
            <person name="Abe Y."/>
            <person name="Kisaki G."/>
            <person name="Hamano K."/>
            <person name="Suezawa K."/>
            <person name="Otani M."/>
            <person name="Fukuda T."/>
            <person name="Manabe T."/>
            <person name="Gomi K."/>
            <person name="Tabuchi M."/>
            <person name="Akimitsu K."/>
            <person name="Kataoka I."/>
        </authorList>
    </citation>
    <scope>NUCLEOTIDE SEQUENCE [LARGE SCALE GENOMIC DNA]</scope>
    <source>
        <strain evidence="4">cv. Fuchu</strain>
    </source>
</reference>
<organism evidence="3 4">
    <name type="scientific">Actinidia rufa</name>
    <dbReference type="NCBI Taxonomy" id="165716"/>
    <lineage>
        <taxon>Eukaryota</taxon>
        <taxon>Viridiplantae</taxon>
        <taxon>Streptophyta</taxon>
        <taxon>Embryophyta</taxon>
        <taxon>Tracheophyta</taxon>
        <taxon>Spermatophyta</taxon>
        <taxon>Magnoliopsida</taxon>
        <taxon>eudicotyledons</taxon>
        <taxon>Gunneridae</taxon>
        <taxon>Pentapetalae</taxon>
        <taxon>asterids</taxon>
        <taxon>Ericales</taxon>
        <taxon>Actinidiaceae</taxon>
        <taxon>Actinidia</taxon>
    </lineage>
</organism>
<dbReference type="InterPro" id="IPR012677">
    <property type="entry name" value="Nucleotide-bd_a/b_plait_sf"/>
</dbReference>
<dbReference type="CDD" id="cd00590">
    <property type="entry name" value="RRM_SF"/>
    <property type="match status" value="1"/>
</dbReference>
<keyword evidence="4" id="KW-1185">Reference proteome</keyword>
<dbReference type="PANTHER" id="PTHR36309">
    <property type="entry name" value="RNA-BINDING (RRM/RBD/RNP MOTIFS) FAMILY PROTEIN"/>
    <property type="match status" value="1"/>
</dbReference>
<dbReference type="Pfam" id="PF00076">
    <property type="entry name" value="RRM_1"/>
    <property type="match status" value="1"/>
</dbReference>
<dbReference type="SUPFAM" id="SSF54928">
    <property type="entry name" value="RNA-binding domain, RBD"/>
    <property type="match status" value="1"/>
</dbReference>
<sequence>MDSEEEKYAAFEEMVKKTVYVDNLSPLVTEAVLKTAFNRFGNVEKVEFITNFTQLRTTAGEFTFVLLISEFCSADYLV</sequence>
<evidence type="ECO:0000313" key="3">
    <source>
        <dbReference type="EMBL" id="GFY82624.1"/>
    </source>
</evidence>
<proteinExistence type="predicted"/>
<dbReference type="EMBL" id="BJWL01000002">
    <property type="protein sequence ID" value="GFY82624.1"/>
    <property type="molecule type" value="Genomic_DNA"/>
</dbReference>